<dbReference type="InterPro" id="IPR002645">
    <property type="entry name" value="STAS_dom"/>
</dbReference>
<dbReference type="InterPro" id="IPR036513">
    <property type="entry name" value="STAS_dom_sf"/>
</dbReference>
<name>A0A5J6SMV6_9BACI</name>
<dbReference type="OrthoDB" id="2677458at2"/>
<proteinExistence type="predicted"/>
<evidence type="ECO:0000313" key="3">
    <source>
        <dbReference type="Proteomes" id="UP000325517"/>
    </source>
</evidence>
<dbReference type="SUPFAM" id="SSF52091">
    <property type="entry name" value="SpoIIaa-like"/>
    <property type="match status" value="1"/>
</dbReference>
<dbReference type="KEGG" id="psyo:PB01_04325"/>
<keyword evidence="3" id="KW-1185">Reference proteome</keyword>
<evidence type="ECO:0000259" key="1">
    <source>
        <dbReference type="PROSITE" id="PS50801"/>
    </source>
</evidence>
<reference evidence="2 3" key="1">
    <citation type="submission" date="2018-07" db="EMBL/GenBank/DDBJ databases">
        <title>Complete genome sequence of Psychrobacillus sp. PB01, isolated from iceberg, and comparative genome analysis of Psychrobacillus strains.</title>
        <authorList>
            <person name="Lee P.C."/>
        </authorList>
    </citation>
    <scope>NUCLEOTIDE SEQUENCE [LARGE SCALE GENOMIC DNA]</scope>
    <source>
        <strain evidence="2 3">PB01</strain>
    </source>
</reference>
<sequence>MGTQFGVPLIGKLLRKRWRKQWNLSKEKCRKMDGILKVGHYLVEHAEKIVQEMMDLALVHVNYQVTDKMLEQSLKNNVEFLELLANSFNETNDTAAEELIKWSKKNGEQQAAVFTQFSKIIQPYAKNRLMYLEYITNISIQLGLSTEEVAKINNRICYLMDISLTETMIAYETYRDELMIERQKEINKLSAPIVPIQKGIAILPLVGDINYERVQHLLDYVIPTIPDMEIDHLIIDFSGILMIDTEIAQHIFAIHNVLELLGIHVMFTGIRPNLSMVIVRAGIDFTSFHTFGSVKYAIDSIEKNLIGR</sequence>
<dbReference type="CDD" id="cd07041">
    <property type="entry name" value="STAS_RsbR_RsbS_like"/>
    <property type="match status" value="1"/>
</dbReference>
<dbReference type="PANTHER" id="PTHR33745">
    <property type="entry name" value="RSBT ANTAGONIST PROTEIN RSBS-RELATED"/>
    <property type="match status" value="1"/>
</dbReference>
<feature type="domain" description="STAS" evidence="1">
    <location>
        <begin position="190"/>
        <end position="301"/>
    </location>
</feature>
<dbReference type="Gene3D" id="3.30.750.24">
    <property type="entry name" value="STAS domain"/>
    <property type="match status" value="1"/>
</dbReference>
<dbReference type="AlphaFoldDB" id="A0A5J6SMV6"/>
<dbReference type="PANTHER" id="PTHR33745:SF8">
    <property type="entry name" value="BLUE-LIGHT PHOTORECEPTOR"/>
    <property type="match status" value="1"/>
</dbReference>
<dbReference type="Pfam" id="PF01740">
    <property type="entry name" value="STAS"/>
    <property type="match status" value="1"/>
</dbReference>
<dbReference type="Proteomes" id="UP000325517">
    <property type="component" value="Chromosome"/>
</dbReference>
<dbReference type="InterPro" id="IPR051932">
    <property type="entry name" value="Bact_StressResp_Reg"/>
</dbReference>
<gene>
    <name evidence="2" type="ORF">PB01_04325</name>
</gene>
<dbReference type="EMBL" id="CP031223">
    <property type="protein sequence ID" value="QFF98104.1"/>
    <property type="molecule type" value="Genomic_DNA"/>
</dbReference>
<evidence type="ECO:0000313" key="2">
    <source>
        <dbReference type="EMBL" id="QFF98104.1"/>
    </source>
</evidence>
<accession>A0A5J6SMV6</accession>
<protein>
    <submittedName>
        <fullName evidence="2">STAS domain-containing protein</fullName>
    </submittedName>
</protein>
<dbReference type="PROSITE" id="PS50801">
    <property type="entry name" value="STAS"/>
    <property type="match status" value="1"/>
</dbReference>
<organism evidence="2 3">
    <name type="scientific">Psychrobacillus glaciei</name>
    <dbReference type="NCBI Taxonomy" id="2283160"/>
    <lineage>
        <taxon>Bacteria</taxon>
        <taxon>Bacillati</taxon>
        <taxon>Bacillota</taxon>
        <taxon>Bacilli</taxon>
        <taxon>Bacillales</taxon>
        <taxon>Bacillaceae</taxon>
        <taxon>Psychrobacillus</taxon>
    </lineage>
</organism>